<evidence type="ECO:0000313" key="4">
    <source>
        <dbReference type="EMBL" id="TMQ63916.1"/>
    </source>
</evidence>
<protein>
    <submittedName>
        <fullName evidence="4">Insulinase family protein</fullName>
    </submittedName>
</protein>
<name>A0A538TJW5_UNCEI</name>
<evidence type="ECO:0000313" key="5">
    <source>
        <dbReference type="Proteomes" id="UP000317691"/>
    </source>
</evidence>
<comment type="similarity">
    <text evidence="1">Belongs to the peptidase M16 family.</text>
</comment>
<dbReference type="EMBL" id="VBOZ01000029">
    <property type="protein sequence ID" value="TMQ63916.1"/>
    <property type="molecule type" value="Genomic_DNA"/>
</dbReference>
<dbReference type="InterPro" id="IPR007863">
    <property type="entry name" value="Peptidase_M16_C"/>
</dbReference>
<dbReference type="Pfam" id="PF05193">
    <property type="entry name" value="Peptidase_M16_C"/>
    <property type="match status" value="1"/>
</dbReference>
<proteinExistence type="inferred from homology"/>
<comment type="caution">
    <text evidence="4">The sequence shown here is derived from an EMBL/GenBank/DDBJ whole genome shotgun (WGS) entry which is preliminary data.</text>
</comment>
<gene>
    <name evidence="4" type="ORF">E6K79_09620</name>
</gene>
<feature type="domain" description="Peptidase M16 C-terminal" evidence="3">
    <location>
        <begin position="237"/>
        <end position="414"/>
    </location>
</feature>
<dbReference type="InterPro" id="IPR050361">
    <property type="entry name" value="MPP/UQCRC_Complex"/>
</dbReference>
<feature type="region of interest" description="Disordered" evidence="2">
    <location>
        <begin position="34"/>
        <end position="66"/>
    </location>
</feature>
<sequence length="488" mass="52523">MKRVSAEDVQRVAKSYLVPAHATVGWFVPVQGDAAPAKPAQAPSKRPARSKRPGAGGATETARGERFADRTLHRVLPNGVILDVIANPAVPTVAVSGLVLAGRQEAPAGKPAIPSLAAMMLTRGTTTRDKRAIAALLDDVGASVSIGADLSEATIVGSALSRDVRLLLSVIADEVRHPAFAPDELAKAKSELRADFLRSYESTGIRARDRLSRLIFPKGHPYRAADREEMLASLDAATVADLRSFHRGHYVGSGLILSVAGDVDTAMVAALVDSLFAPIPRGDRPDYDRARTAPNAAERAVETMRGKANMNFTFGEASGLKRTDSEWEAAIVANAALGQSSLTSRIGKRVRDREGLSYTLASRFAWSDYLDGIWMVNVAVAPKNLAKAMHSTREEIERYCKEGITDAEVETQKNYFAGSFRVQLGTNAGVASALAFADKYGFGPRYLDEFPDRVRAVTRDQVDAVIRSRLLPEKLHLVVAGDLDSIPQ</sequence>
<dbReference type="PANTHER" id="PTHR11851">
    <property type="entry name" value="METALLOPROTEASE"/>
    <property type="match status" value="1"/>
</dbReference>
<evidence type="ECO:0000256" key="1">
    <source>
        <dbReference type="ARBA" id="ARBA00007261"/>
    </source>
</evidence>
<organism evidence="4 5">
    <name type="scientific">Eiseniibacteriota bacterium</name>
    <dbReference type="NCBI Taxonomy" id="2212470"/>
    <lineage>
        <taxon>Bacteria</taxon>
        <taxon>Candidatus Eiseniibacteriota</taxon>
    </lineage>
</organism>
<dbReference type="AlphaFoldDB" id="A0A538TJW5"/>
<accession>A0A538TJW5</accession>
<reference evidence="4 5" key="1">
    <citation type="journal article" date="2019" name="Nat. Microbiol.">
        <title>Mediterranean grassland soil C-N compound turnover is dependent on rainfall and depth, and is mediated by genomically divergent microorganisms.</title>
        <authorList>
            <person name="Diamond S."/>
            <person name="Andeer P.F."/>
            <person name="Li Z."/>
            <person name="Crits-Christoph A."/>
            <person name="Burstein D."/>
            <person name="Anantharaman K."/>
            <person name="Lane K.R."/>
            <person name="Thomas B.C."/>
            <person name="Pan C."/>
            <person name="Northen T.R."/>
            <person name="Banfield J.F."/>
        </authorList>
    </citation>
    <scope>NUCLEOTIDE SEQUENCE [LARGE SCALE GENOMIC DNA]</scope>
    <source>
        <strain evidence="4">WS_9</strain>
    </source>
</reference>
<dbReference type="GO" id="GO:0046872">
    <property type="term" value="F:metal ion binding"/>
    <property type="evidence" value="ECO:0007669"/>
    <property type="project" value="InterPro"/>
</dbReference>
<dbReference type="SUPFAM" id="SSF63411">
    <property type="entry name" value="LuxS/MPP-like metallohydrolase"/>
    <property type="match status" value="2"/>
</dbReference>
<feature type="compositionally biased region" description="Low complexity" evidence="2">
    <location>
        <begin position="34"/>
        <end position="45"/>
    </location>
</feature>
<evidence type="ECO:0000256" key="2">
    <source>
        <dbReference type="SAM" id="MobiDB-lite"/>
    </source>
</evidence>
<dbReference type="InterPro" id="IPR011249">
    <property type="entry name" value="Metalloenz_LuxS/M16"/>
</dbReference>
<dbReference type="Gene3D" id="3.30.830.10">
    <property type="entry name" value="Metalloenzyme, LuxS/M16 peptidase-like"/>
    <property type="match status" value="2"/>
</dbReference>
<dbReference type="Proteomes" id="UP000317691">
    <property type="component" value="Unassembled WGS sequence"/>
</dbReference>
<evidence type="ECO:0000259" key="3">
    <source>
        <dbReference type="Pfam" id="PF05193"/>
    </source>
</evidence>
<dbReference type="PANTHER" id="PTHR11851:SF49">
    <property type="entry name" value="MITOCHONDRIAL-PROCESSING PEPTIDASE SUBUNIT ALPHA"/>
    <property type="match status" value="1"/>
</dbReference>